<keyword evidence="2" id="KW-1133">Transmembrane helix</keyword>
<proteinExistence type="predicted"/>
<gene>
    <name evidence="3" type="ORF">B0J13DRAFT_656165</name>
</gene>
<dbReference type="GO" id="GO:0005886">
    <property type="term" value="C:plasma membrane"/>
    <property type="evidence" value="ECO:0007669"/>
    <property type="project" value="UniProtKB-SubCell"/>
</dbReference>
<dbReference type="OrthoDB" id="165352at2759"/>
<dbReference type="SUPFAM" id="SSF143865">
    <property type="entry name" value="CorA soluble domain-like"/>
    <property type="match status" value="1"/>
</dbReference>
<keyword evidence="2" id="KW-0812">Transmembrane</keyword>
<keyword evidence="2" id="KW-0472">Membrane</keyword>
<dbReference type="EMBL" id="JAGMUU010000042">
    <property type="protein sequence ID" value="KAH7114523.1"/>
    <property type="molecule type" value="Genomic_DNA"/>
</dbReference>
<keyword evidence="4" id="KW-1185">Reference proteome</keyword>
<dbReference type="PANTHER" id="PTHR46494">
    <property type="entry name" value="CORA FAMILY METAL ION TRANSPORTER (EUROFUNG)"/>
    <property type="match status" value="1"/>
</dbReference>
<dbReference type="PANTHER" id="PTHR46494:SF1">
    <property type="entry name" value="CORA FAMILY METAL ION TRANSPORTER (EUROFUNG)"/>
    <property type="match status" value="1"/>
</dbReference>
<reference evidence="3" key="1">
    <citation type="journal article" date="2021" name="Nat. Commun.">
        <title>Genetic determinants of endophytism in the Arabidopsis root mycobiome.</title>
        <authorList>
            <person name="Mesny F."/>
            <person name="Miyauchi S."/>
            <person name="Thiergart T."/>
            <person name="Pickel B."/>
            <person name="Atanasova L."/>
            <person name="Karlsson M."/>
            <person name="Huettel B."/>
            <person name="Barry K.W."/>
            <person name="Haridas S."/>
            <person name="Chen C."/>
            <person name="Bauer D."/>
            <person name="Andreopoulos W."/>
            <person name="Pangilinan J."/>
            <person name="LaButti K."/>
            <person name="Riley R."/>
            <person name="Lipzen A."/>
            <person name="Clum A."/>
            <person name="Drula E."/>
            <person name="Henrissat B."/>
            <person name="Kohler A."/>
            <person name="Grigoriev I.V."/>
            <person name="Martin F.M."/>
            <person name="Hacquard S."/>
        </authorList>
    </citation>
    <scope>NUCLEOTIDE SEQUENCE</scope>
    <source>
        <strain evidence="3">MPI-CAGE-AT-0021</strain>
    </source>
</reference>
<dbReference type="GO" id="GO:0050897">
    <property type="term" value="F:cobalt ion binding"/>
    <property type="evidence" value="ECO:0007669"/>
    <property type="project" value="TreeGrafter"/>
</dbReference>
<dbReference type="GO" id="GO:0000287">
    <property type="term" value="F:magnesium ion binding"/>
    <property type="evidence" value="ECO:0007669"/>
    <property type="project" value="TreeGrafter"/>
</dbReference>
<evidence type="ECO:0000313" key="3">
    <source>
        <dbReference type="EMBL" id="KAH7114523.1"/>
    </source>
</evidence>
<evidence type="ECO:0000256" key="1">
    <source>
        <dbReference type="ARBA" id="ARBA00004651"/>
    </source>
</evidence>
<dbReference type="AlphaFoldDB" id="A0A9P9D886"/>
<dbReference type="Proteomes" id="UP000717696">
    <property type="component" value="Unassembled WGS sequence"/>
</dbReference>
<dbReference type="GO" id="GO:0015095">
    <property type="term" value="F:magnesium ion transmembrane transporter activity"/>
    <property type="evidence" value="ECO:0007669"/>
    <property type="project" value="TreeGrafter"/>
</dbReference>
<dbReference type="Gene3D" id="1.20.58.340">
    <property type="entry name" value="Magnesium transport protein CorA, transmembrane region"/>
    <property type="match status" value="1"/>
</dbReference>
<comment type="subcellular location">
    <subcellularLocation>
        <location evidence="1">Cell membrane</location>
        <topology evidence="1">Multi-pass membrane protein</topology>
    </subcellularLocation>
</comment>
<evidence type="ECO:0000313" key="4">
    <source>
        <dbReference type="Proteomes" id="UP000717696"/>
    </source>
</evidence>
<evidence type="ECO:0000256" key="2">
    <source>
        <dbReference type="SAM" id="Phobius"/>
    </source>
</evidence>
<dbReference type="InterPro" id="IPR045861">
    <property type="entry name" value="CorA_cytoplasmic_dom"/>
</dbReference>
<accession>A0A9P9D886</accession>
<dbReference type="GO" id="GO:0015087">
    <property type="term" value="F:cobalt ion transmembrane transporter activity"/>
    <property type="evidence" value="ECO:0007669"/>
    <property type="project" value="TreeGrafter"/>
</dbReference>
<sequence length="300" mass="33461">MLRLVRASINPTEKSWLASRKASIVPEQVSLIITSDNTIITLFKNSAADVDDSILKMLNSSTILRQSCDASMLGQTIINIIIDMAILVQSAYWDIIGSIEMDVLGQPSFEQTEDIYSIWSETAKLRNIMKPIANTIHAMCYHRSVVAREKMTGCLRHPAKDVIITPLASIHLAGARGRCLVIDDNLSYMTEAAEGMMDLVFHHAIAGYRVEELTRFTGVGVLFLVTTFLTKYINHRPGHLRADGVAIVGTVLILQGYIIYGLLTSVFRARYIPSAMKQKMDQTTMLLKQFNRKDAPATLR</sequence>
<organism evidence="3 4">
    <name type="scientific">Dactylonectria estremocensis</name>
    <dbReference type="NCBI Taxonomy" id="1079267"/>
    <lineage>
        <taxon>Eukaryota</taxon>
        <taxon>Fungi</taxon>
        <taxon>Dikarya</taxon>
        <taxon>Ascomycota</taxon>
        <taxon>Pezizomycotina</taxon>
        <taxon>Sordariomycetes</taxon>
        <taxon>Hypocreomycetidae</taxon>
        <taxon>Hypocreales</taxon>
        <taxon>Nectriaceae</taxon>
        <taxon>Dactylonectria</taxon>
    </lineage>
</organism>
<feature type="transmembrane region" description="Helical" evidence="2">
    <location>
        <begin position="245"/>
        <end position="267"/>
    </location>
</feature>
<feature type="transmembrane region" description="Helical" evidence="2">
    <location>
        <begin position="213"/>
        <end position="233"/>
    </location>
</feature>
<protein>
    <submittedName>
        <fullName evidence="3">Uncharacterized protein</fullName>
    </submittedName>
</protein>
<name>A0A9P9D886_9HYPO</name>
<comment type="caution">
    <text evidence="3">The sequence shown here is derived from an EMBL/GenBank/DDBJ whole genome shotgun (WGS) entry which is preliminary data.</text>
</comment>